<feature type="transmembrane region" description="Helical" evidence="1">
    <location>
        <begin position="75"/>
        <end position="93"/>
    </location>
</feature>
<keyword evidence="3" id="KW-1185">Reference proteome</keyword>
<feature type="transmembrane region" description="Helical" evidence="1">
    <location>
        <begin position="146"/>
        <end position="165"/>
    </location>
</feature>
<evidence type="ECO:0000313" key="2">
    <source>
        <dbReference type="EMBL" id="SDK16362.1"/>
    </source>
</evidence>
<evidence type="ECO:0000313" key="3">
    <source>
        <dbReference type="Proteomes" id="UP000198894"/>
    </source>
</evidence>
<feature type="transmembrane region" description="Helical" evidence="1">
    <location>
        <begin position="177"/>
        <end position="198"/>
    </location>
</feature>
<gene>
    <name evidence="2" type="ORF">SAMN05428953_11285</name>
</gene>
<accession>A0A1G8ZML0</accession>
<feature type="transmembrane region" description="Helical" evidence="1">
    <location>
        <begin position="210"/>
        <end position="230"/>
    </location>
</feature>
<protein>
    <recommendedName>
        <fullName evidence="4">DUF998 domain-containing protein</fullName>
    </recommendedName>
</protein>
<feature type="transmembrane region" description="Helical" evidence="1">
    <location>
        <begin position="28"/>
        <end position="47"/>
    </location>
</feature>
<name>A0A1G8ZML0_9HYPH</name>
<proteinExistence type="predicted"/>
<dbReference type="RefSeq" id="WP_139172637.1">
    <property type="nucleotide sequence ID" value="NZ_FNEE01000012.1"/>
</dbReference>
<evidence type="ECO:0008006" key="4">
    <source>
        <dbReference type="Google" id="ProtNLM"/>
    </source>
</evidence>
<dbReference type="Proteomes" id="UP000198894">
    <property type="component" value="Unassembled WGS sequence"/>
</dbReference>
<keyword evidence="1" id="KW-1133">Transmembrane helix</keyword>
<evidence type="ECO:0000256" key="1">
    <source>
        <dbReference type="SAM" id="Phobius"/>
    </source>
</evidence>
<keyword evidence="1" id="KW-0812">Transmembrane</keyword>
<keyword evidence="1" id="KW-0472">Membrane</keyword>
<sequence length="249" mass="27611">MLGHALSSLENAFGEIRAMYRNDRLSRVFALIVICLNILVIIVPFAIEALRSVGISHYDLPARLNISRDGSLPEMFNYGQAALCALFLFGIWLRTREHMFLAWSLIFSFVTLDDATRFHERGGLLLAATFDLVSLPGMRARDTGEIITWSAVALGLLAPLLWSFWQSRPRQQALGSMFLLLFACLVGFAVVVDMLHFLTGSKLVGYAEDGGEMLSIAVACCCAFILYRGLGRDADLHAMDPSLPFSKRT</sequence>
<organism evidence="2 3">
    <name type="scientific">Mesorhizobium muleiense</name>
    <dbReference type="NCBI Taxonomy" id="1004279"/>
    <lineage>
        <taxon>Bacteria</taxon>
        <taxon>Pseudomonadati</taxon>
        <taxon>Pseudomonadota</taxon>
        <taxon>Alphaproteobacteria</taxon>
        <taxon>Hyphomicrobiales</taxon>
        <taxon>Phyllobacteriaceae</taxon>
        <taxon>Mesorhizobium</taxon>
    </lineage>
</organism>
<feature type="transmembrane region" description="Helical" evidence="1">
    <location>
        <begin position="100"/>
        <end position="118"/>
    </location>
</feature>
<reference evidence="3" key="1">
    <citation type="submission" date="2016-10" db="EMBL/GenBank/DDBJ databases">
        <authorList>
            <person name="Varghese N."/>
            <person name="Submissions S."/>
        </authorList>
    </citation>
    <scope>NUCLEOTIDE SEQUENCE [LARGE SCALE GENOMIC DNA]</scope>
    <source>
        <strain evidence="3">CGMCC 1.11022</strain>
    </source>
</reference>
<dbReference type="AlphaFoldDB" id="A0A1G8ZML0"/>
<dbReference type="EMBL" id="FNEE01000012">
    <property type="protein sequence ID" value="SDK16362.1"/>
    <property type="molecule type" value="Genomic_DNA"/>
</dbReference>